<dbReference type="EMBL" id="BART01039692">
    <property type="protein sequence ID" value="GAH22606.1"/>
    <property type="molecule type" value="Genomic_DNA"/>
</dbReference>
<feature type="non-terminal residue" evidence="1">
    <location>
        <position position="87"/>
    </location>
</feature>
<proteinExistence type="predicted"/>
<comment type="caution">
    <text evidence="1">The sequence shown here is derived from an EMBL/GenBank/DDBJ whole genome shotgun (WGS) entry which is preliminary data.</text>
</comment>
<dbReference type="AlphaFoldDB" id="X1DNT5"/>
<name>X1DNT5_9ZZZZ</name>
<sequence length="87" mass="9199">MIGKKYIEIGANEFLGGLTSGENTSDGGHGPRTTQVNLTKVPGVLHAPGAVIDESTNLTGEVIASCEDPGYLGDDRILLDDEYAFYI</sequence>
<evidence type="ECO:0000313" key="1">
    <source>
        <dbReference type="EMBL" id="GAH22606.1"/>
    </source>
</evidence>
<protein>
    <submittedName>
        <fullName evidence="1">Uncharacterized protein</fullName>
    </submittedName>
</protein>
<organism evidence="1">
    <name type="scientific">marine sediment metagenome</name>
    <dbReference type="NCBI Taxonomy" id="412755"/>
    <lineage>
        <taxon>unclassified sequences</taxon>
        <taxon>metagenomes</taxon>
        <taxon>ecological metagenomes</taxon>
    </lineage>
</organism>
<reference evidence="1" key="1">
    <citation type="journal article" date="2014" name="Front. Microbiol.">
        <title>High frequency of phylogenetically diverse reductive dehalogenase-homologous genes in deep subseafloor sedimentary metagenomes.</title>
        <authorList>
            <person name="Kawai M."/>
            <person name="Futagami T."/>
            <person name="Toyoda A."/>
            <person name="Takaki Y."/>
            <person name="Nishi S."/>
            <person name="Hori S."/>
            <person name="Arai W."/>
            <person name="Tsubouchi T."/>
            <person name="Morono Y."/>
            <person name="Uchiyama I."/>
            <person name="Ito T."/>
            <person name="Fujiyama A."/>
            <person name="Inagaki F."/>
            <person name="Takami H."/>
        </authorList>
    </citation>
    <scope>NUCLEOTIDE SEQUENCE</scope>
    <source>
        <strain evidence="1">Expedition CK06-06</strain>
    </source>
</reference>
<gene>
    <name evidence="1" type="ORF">S01H4_65083</name>
</gene>
<accession>X1DNT5</accession>